<evidence type="ECO:0000256" key="1">
    <source>
        <dbReference type="ARBA" id="ARBA00022603"/>
    </source>
</evidence>
<dbReference type="PANTHER" id="PTHR43712">
    <property type="entry name" value="PUTATIVE (AFU_ORTHOLOGUE AFUA_4G14580)-RELATED"/>
    <property type="match status" value="1"/>
</dbReference>
<dbReference type="InterPro" id="IPR001077">
    <property type="entry name" value="COMT_C"/>
</dbReference>
<comment type="caution">
    <text evidence="6">The sequence shown here is derived from an EMBL/GenBank/DDBJ whole genome shotgun (WGS) entry which is preliminary data.</text>
</comment>
<dbReference type="InterPro" id="IPR036390">
    <property type="entry name" value="WH_DNA-bd_sf"/>
</dbReference>
<dbReference type="InterPro" id="IPR036388">
    <property type="entry name" value="WH-like_DNA-bd_sf"/>
</dbReference>
<dbReference type="InterPro" id="IPR016461">
    <property type="entry name" value="COMT-like"/>
</dbReference>
<dbReference type="EMBL" id="JAPEUY010000001">
    <property type="protein sequence ID" value="KAJ4377909.1"/>
    <property type="molecule type" value="Genomic_DNA"/>
</dbReference>
<dbReference type="AlphaFoldDB" id="A0A9W8YH50"/>
<dbReference type="Gene3D" id="3.40.50.150">
    <property type="entry name" value="Vaccinia Virus protein VP39"/>
    <property type="match status" value="1"/>
</dbReference>
<dbReference type="InterPro" id="IPR029063">
    <property type="entry name" value="SAM-dependent_MTases_sf"/>
</dbReference>
<evidence type="ECO:0000256" key="2">
    <source>
        <dbReference type="ARBA" id="ARBA00022679"/>
    </source>
</evidence>
<dbReference type="PIRSF" id="PIRSF005739">
    <property type="entry name" value="O-mtase"/>
    <property type="match status" value="1"/>
</dbReference>
<dbReference type="GO" id="GO:0008171">
    <property type="term" value="F:O-methyltransferase activity"/>
    <property type="evidence" value="ECO:0007669"/>
    <property type="project" value="InterPro"/>
</dbReference>
<dbReference type="SUPFAM" id="SSF53335">
    <property type="entry name" value="S-adenosyl-L-methionine-dependent methyltransferases"/>
    <property type="match status" value="1"/>
</dbReference>
<evidence type="ECO:0000313" key="7">
    <source>
        <dbReference type="Proteomes" id="UP001140560"/>
    </source>
</evidence>
<dbReference type="OrthoDB" id="2410195at2759"/>
<keyword evidence="7" id="KW-1185">Reference proteome</keyword>
<proteinExistence type="predicted"/>
<evidence type="ECO:0000256" key="4">
    <source>
        <dbReference type="PIRSR" id="PIRSR005739-1"/>
    </source>
</evidence>
<feature type="domain" description="O-methyltransferase C-terminal" evidence="5">
    <location>
        <begin position="209"/>
        <end position="359"/>
    </location>
</feature>
<evidence type="ECO:0000256" key="3">
    <source>
        <dbReference type="ARBA" id="ARBA00022691"/>
    </source>
</evidence>
<name>A0A9W8YH50_9PLEO</name>
<evidence type="ECO:0000313" key="6">
    <source>
        <dbReference type="EMBL" id="KAJ4377909.1"/>
    </source>
</evidence>
<dbReference type="GO" id="GO:0032259">
    <property type="term" value="P:methylation"/>
    <property type="evidence" value="ECO:0007669"/>
    <property type="project" value="UniProtKB-KW"/>
</dbReference>
<dbReference type="Proteomes" id="UP001140560">
    <property type="component" value="Unassembled WGS sequence"/>
</dbReference>
<feature type="active site" description="Proton acceptor" evidence="4">
    <location>
        <position position="289"/>
    </location>
</feature>
<dbReference type="Gene3D" id="1.10.10.10">
    <property type="entry name" value="Winged helix-like DNA-binding domain superfamily/Winged helix DNA-binding domain"/>
    <property type="match status" value="1"/>
</dbReference>
<sequence>MEAAMEQVRTLYEKANAGERQRIQEQLRDLQRDLYTDWEVVFSLAVGPLHWAFIRVGLDLSIFKTLASSTTPVTHEDFVKKTGAAPTLMAHLLRDMASFGLIEEAGKDVFRANRITRLFTDANVIGAEPHVSAFHLPVASVLPEYLKDHKYQDMTNPKDLPVKYALKTDLTPFEYLKQHPEQMKALGHIMVLDAVDSWVSSYPVEKEIGSFKASDDSALLVDIGGGFGQHSVAFQKKFPQLPGRIVVQDIPSTLAHAPSADGIEFQRHDFFITQPIKGAKFYYLRHIMHDWADEDCIRILTNIIPALGPDSLILIDEVVLPETKVPWQVGMMDISMMACLGGIERTNGDWESLLDRAGLKVAHVHVYDDVRFHGIIAAVPK</sequence>
<dbReference type="SUPFAM" id="SSF46785">
    <property type="entry name" value="Winged helix' DNA-binding domain"/>
    <property type="match status" value="1"/>
</dbReference>
<accession>A0A9W8YH50</accession>
<dbReference type="Pfam" id="PF00891">
    <property type="entry name" value="Methyltransf_2"/>
    <property type="match status" value="1"/>
</dbReference>
<keyword evidence="2" id="KW-0808">Transferase</keyword>
<keyword evidence="3" id="KW-0949">S-adenosyl-L-methionine</keyword>
<evidence type="ECO:0000259" key="5">
    <source>
        <dbReference type="Pfam" id="PF00891"/>
    </source>
</evidence>
<dbReference type="PROSITE" id="PS51683">
    <property type="entry name" value="SAM_OMT_II"/>
    <property type="match status" value="1"/>
</dbReference>
<organism evidence="6 7">
    <name type="scientific">Neocucurbitaria cava</name>
    <dbReference type="NCBI Taxonomy" id="798079"/>
    <lineage>
        <taxon>Eukaryota</taxon>
        <taxon>Fungi</taxon>
        <taxon>Dikarya</taxon>
        <taxon>Ascomycota</taxon>
        <taxon>Pezizomycotina</taxon>
        <taxon>Dothideomycetes</taxon>
        <taxon>Pleosporomycetidae</taxon>
        <taxon>Pleosporales</taxon>
        <taxon>Pleosporineae</taxon>
        <taxon>Cucurbitariaceae</taxon>
        <taxon>Neocucurbitaria</taxon>
    </lineage>
</organism>
<keyword evidence="1" id="KW-0489">Methyltransferase</keyword>
<reference evidence="6" key="1">
    <citation type="submission" date="2022-10" db="EMBL/GenBank/DDBJ databases">
        <title>Tapping the CABI collections for fungal endophytes: first genome assemblies for Collariella, Neodidymelliopsis, Ascochyta clinopodiicola, Didymella pomorum, Didymosphaeria variabile, Neocosmospora piperis and Neocucurbitaria cava.</title>
        <authorList>
            <person name="Hill R."/>
        </authorList>
    </citation>
    <scope>NUCLEOTIDE SEQUENCE</scope>
    <source>
        <strain evidence="6">IMI 356814</strain>
    </source>
</reference>
<dbReference type="PANTHER" id="PTHR43712:SF1">
    <property type="entry name" value="HYPOTHETICAL O-METHYLTRANSFERASE (EUROFUNG)-RELATED"/>
    <property type="match status" value="1"/>
</dbReference>
<protein>
    <recommendedName>
        <fullName evidence="5">O-methyltransferase C-terminal domain-containing protein</fullName>
    </recommendedName>
</protein>
<gene>
    <name evidence="6" type="ORF">N0V83_000739</name>
</gene>